<dbReference type="InterPro" id="IPR003730">
    <property type="entry name" value="Cu_polyphenol_OxRdtase"/>
</dbReference>
<evidence type="ECO:0000256" key="3">
    <source>
        <dbReference type="ARBA" id="ARBA00022679"/>
    </source>
</evidence>
<comment type="catalytic activity">
    <reaction evidence="9">
        <text>S-methyl-5'-thioadenosine + phosphate = 5-(methylsulfanyl)-alpha-D-ribose 1-phosphate + adenine</text>
        <dbReference type="Rhea" id="RHEA:11852"/>
        <dbReference type="ChEBI" id="CHEBI:16708"/>
        <dbReference type="ChEBI" id="CHEBI:17509"/>
        <dbReference type="ChEBI" id="CHEBI:43474"/>
        <dbReference type="ChEBI" id="CHEBI:58533"/>
        <dbReference type="EC" id="2.4.2.28"/>
    </reaction>
    <physiologicalReaction direction="left-to-right" evidence="9">
        <dbReference type="Rhea" id="RHEA:11853"/>
    </physiologicalReaction>
</comment>
<sequence>MSNLQPDYLTLAQPAFANGQRVWVIQTTVGSMTHPYGSNNVGLHVKDEPTSVHHHRTRLLNTLNTQAGINRISWLNQVHGANVVQINATLSTTAPDADAQFTALPKTALAIMTADCVPIVLTNADGSQIGAIHAGWQGLAKNVIASTVHAMTQAQSDADTSQWQAWIGACIAAKHYEVDHRVRDALAATVQPSDSIDNYLRPNPHKHGHYWADLAYLAQAQLAACGITQVNISRLDSFADTRFYSYRRQTQQGLAATGRMATLIAII</sequence>
<evidence type="ECO:0000313" key="12">
    <source>
        <dbReference type="Proteomes" id="UP000255193"/>
    </source>
</evidence>
<dbReference type="NCBIfam" id="TIGR00726">
    <property type="entry name" value="peptidoglycan editing factor PgeF"/>
    <property type="match status" value="1"/>
</dbReference>
<dbReference type="GO" id="GO:0005507">
    <property type="term" value="F:copper ion binding"/>
    <property type="evidence" value="ECO:0007669"/>
    <property type="project" value="TreeGrafter"/>
</dbReference>
<evidence type="ECO:0000256" key="8">
    <source>
        <dbReference type="ARBA" id="ARBA00048968"/>
    </source>
</evidence>
<comment type="catalytic activity">
    <reaction evidence="7">
        <text>adenosine + H2O + H(+) = inosine + NH4(+)</text>
        <dbReference type="Rhea" id="RHEA:24408"/>
        <dbReference type="ChEBI" id="CHEBI:15377"/>
        <dbReference type="ChEBI" id="CHEBI:15378"/>
        <dbReference type="ChEBI" id="CHEBI:16335"/>
        <dbReference type="ChEBI" id="CHEBI:17596"/>
        <dbReference type="ChEBI" id="CHEBI:28938"/>
        <dbReference type="EC" id="3.5.4.4"/>
    </reaction>
    <physiologicalReaction direction="left-to-right" evidence="7">
        <dbReference type="Rhea" id="RHEA:24409"/>
    </physiologicalReaction>
</comment>
<dbReference type="GO" id="GO:0017061">
    <property type="term" value="F:S-methyl-5-thioadenosine phosphorylase activity"/>
    <property type="evidence" value="ECO:0007669"/>
    <property type="project" value="UniProtKB-EC"/>
</dbReference>
<proteinExistence type="inferred from homology"/>
<protein>
    <recommendedName>
        <fullName evidence="10">Purine nucleoside phosphorylase</fullName>
    </recommendedName>
</protein>
<organism evidence="11 12">
    <name type="scientific">Faucicola atlantae</name>
    <dbReference type="NCBI Taxonomy" id="34059"/>
    <lineage>
        <taxon>Bacteria</taxon>
        <taxon>Pseudomonadati</taxon>
        <taxon>Pseudomonadota</taxon>
        <taxon>Gammaproteobacteria</taxon>
        <taxon>Moraxellales</taxon>
        <taxon>Moraxellaceae</taxon>
        <taxon>Faucicola</taxon>
    </lineage>
</organism>
<gene>
    <name evidence="11" type="primary">yfiH</name>
    <name evidence="11" type="ORF">NCTC11091_00769</name>
</gene>
<keyword evidence="5" id="KW-0378">Hydrolase</keyword>
<evidence type="ECO:0000256" key="7">
    <source>
        <dbReference type="ARBA" id="ARBA00047989"/>
    </source>
</evidence>
<dbReference type="CDD" id="cd16833">
    <property type="entry name" value="YfiH"/>
    <property type="match status" value="1"/>
</dbReference>
<dbReference type="InterPro" id="IPR011324">
    <property type="entry name" value="Cytotoxic_necrot_fac-like_cat"/>
</dbReference>
<evidence type="ECO:0000256" key="10">
    <source>
        <dbReference type="RuleBase" id="RU361274"/>
    </source>
</evidence>
<accession>A0A378Q2V3</accession>
<dbReference type="PANTHER" id="PTHR30616:SF2">
    <property type="entry name" value="PURINE NUCLEOSIDE PHOSPHORYLASE LACC1"/>
    <property type="match status" value="1"/>
</dbReference>
<keyword evidence="4" id="KW-0479">Metal-binding</keyword>
<dbReference type="AlphaFoldDB" id="A0A378Q2V3"/>
<evidence type="ECO:0000313" key="11">
    <source>
        <dbReference type="EMBL" id="STY94985.1"/>
    </source>
</evidence>
<dbReference type="Pfam" id="PF02578">
    <property type="entry name" value="Cu-oxidase_4"/>
    <property type="match status" value="1"/>
</dbReference>
<dbReference type="GO" id="GO:0016787">
    <property type="term" value="F:hydrolase activity"/>
    <property type="evidence" value="ECO:0007669"/>
    <property type="project" value="UniProtKB-KW"/>
</dbReference>
<name>A0A378Q2V3_9GAMM</name>
<keyword evidence="6" id="KW-0862">Zinc</keyword>
<dbReference type="PANTHER" id="PTHR30616">
    <property type="entry name" value="UNCHARACTERIZED PROTEIN YFIH"/>
    <property type="match status" value="1"/>
</dbReference>
<dbReference type="InterPro" id="IPR038371">
    <property type="entry name" value="Cu_polyphenol_OxRdtase_sf"/>
</dbReference>
<comment type="catalytic activity">
    <reaction evidence="8">
        <text>adenosine + phosphate = alpha-D-ribose 1-phosphate + adenine</text>
        <dbReference type="Rhea" id="RHEA:27642"/>
        <dbReference type="ChEBI" id="CHEBI:16335"/>
        <dbReference type="ChEBI" id="CHEBI:16708"/>
        <dbReference type="ChEBI" id="CHEBI:43474"/>
        <dbReference type="ChEBI" id="CHEBI:57720"/>
        <dbReference type="EC" id="2.4.2.1"/>
    </reaction>
    <physiologicalReaction direction="left-to-right" evidence="8">
        <dbReference type="Rhea" id="RHEA:27643"/>
    </physiologicalReaction>
</comment>
<dbReference type="SUPFAM" id="SSF64438">
    <property type="entry name" value="CNF1/YfiH-like putative cysteine hydrolases"/>
    <property type="match status" value="1"/>
</dbReference>
<dbReference type="EMBL" id="UGQA01000001">
    <property type="protein sequence ID" value="STY94985.1"/>
    <property type="molecule type" value="Genomic_DNA"/>
</dbReference>
<keyword evidence="3" id="KW-0808">Transferase</keyword>
<evidence type="ECO:0000256" key="1">
    <source>
        <dbReference type="ARBA" id="ARBA00000553"/>
    </source>
</evidence>
<dbReference type="Gene3D" id="3.60.140.10">
    <property type="entry name" value="CNF1/YfiH-like putative cysteine hydrolases"/>
    <property type="match status" value="1"/>
</dbReference>
<evidence type="ECO:0000256" key="5">
    <source>
        <dbReference type="ARBA" id="ARBA00022801"/>
    </source>
</evidence>
<reference evidence="11 12" key="1">
    <citation type="submission" date="2018-06" db="EMBL/GenBank/DDBJ databases">
        <authorList>
            <consortium name="Pathogen Informatics"/>
            <person name="Doyle S."/>
        </authorList>
    </citation>
    <scope>NUCLEOTIDE SEQUENCE [LARGE SCALE GENOMIC DNA]</scope>
    <source>
        <strain evidence="11 12">NCTC11091</strain>
    </source>
</reference>
<dbReference type="RefSeq" id="WP_115254033.1">
    <property type="nucleotide sequence ID" value="NZ_MXAO01000048.1"/>
</dbReference>
<comment type="catalytic activity">
    <reaction evidence="1">
        <text>inosine + phosphate = alpha-D-ribose 1-phosphate + hypoxanthine</text>
        <dbReference type="Rhea" id="RHEA:27646"/>
        <dbReference type="ChEBI" id="CHEBI:17368"/>
        <dbReference type="ChEBI" id="CHEBI:17596"/>
        <dbReference type="ChEBI" id="CHEBI:43474"/>
        <dbReference type="ChEBI" id="CHEBI:57720"/>
        <dbReference type="EC" id="2.4.2.1"/>
    </reaction>
    <physiologicalReaction direction="left-to-right" evidence="1">
        <dbReference type="Rhea" id="RHEA:27647"/>
    </physiologicalReaction>
</comment>
<dbReference type="Proteomes" id="UP000255193">
    <property type="component" value="Unassembled WGS sequence"/>
</dbReference>
<evidence type="ECO:0000256" key="2">
    <source>
        <dbReference type="ARBA" id="ARBA00007353"/>
    </source>
</evidence>
<comment type="similarity">
    <text evidence="2 10">Belongs to the purine nucleoside phosphorylase YfiH/LACC1 family.</text>
</comment>
<evidence type="ECO:0000256" key="4">
    <source>
        <dbReference type="ARBA" id="ARBA00022723"/>
    </source>
</evidence>
<evidence type="ECO:0000256" key="9">
    <source>
        <dbReference type="ARBA" id="ARBA00049893"/>
    </source>
</evidence>
<evidence type="ECO:0000256" key="6">
    <source>
        <dbReference type="ARBA" id="ARBA00022833"/>
    </source>
</evidence>